<organism evidence="2 3">
    <name type="scientific">Puccinia coronata f. sp. avenae</name>
    <dbReference type="NCBI Taxonomy" id="200324"/>
    <lineage>
        <taxon>Eukaryota</taxon>
        <taxon>Fungi</taxon>
        <taxon>Dikarya</taxon>
        <taxon>Basidiomycota</taxon>
        <taxon>Pucciniomycotina</taxon>
        <taxon>Pucciniomycetes</taxon>
        <taxon>Pucciniales</taxon>
        <taxon>Pucciniaceae</taxon>
        <taxon>Puccinia</taxon>
    </lineage>
</organism>
<name>A0A2N5V9T2_9BASI</name>
<feature type="compositionally biased region" description="Acidic residues" evidence="1">
    <location>
        <begin position="88"/>
        <end position="105"/>
    </location>
</feature>
<sequence length="115" mass="12804">MLKNPDGLPDDISQEFLKLQKQEILEDLQERMKKNKAARGTSNINNDASSTNNDVENLSSSNLASESASYQPSGRSTQDPSSQANVEYVDEDDRNNDFVDEEESIDSTLEGFPMI</sequence>
<dbReference type="AlphaFoldDB" id="A0A2N5V9T2"/>
<feature type="compositionally biased region" description="Polar residues" evidence="1">
    <location>
        <begin position="40"/>
        <end position="55"/>
    </location>
</feature>
<protein>
    <submittedName>
        <fullName evidence="2">Uncharacterized protein</fullName>
    </submittedName>
</protein>
<feature type="compositionally biased region" description="Polar residues" evidence="1">
    <location>
        <begin position="70"/>
        <end position="85"/>
    </location>
</feature>
<feature type="compositionally biased region" description="Low complexity" evidence="1">
    <location>
        <begin position="56"/>
        <end position="69"/>
    </location>
</feature>
<gene>
    <name evidence="2" type="ORF">PCASD_03654</name>
</gene>
<dbReference type="Proteomes" id="UP000235392">
    <property type="component" value="Unassembled WGS sequence"/>
</dbReference>
<proteinExistence type="predicted"/>
<reference evidence="2 3" key="1">
    <citation type="submission" date="2017-11" db="EMBL/GenBank/DDBJ databases">
        <title>De novo assembly and phasing of dikaryotic genomes from two isolates of Puccinia coronata f. sp. avenae, the causal agent of oat crown rust.</title>
        <authorList>
            <person name="Miller M.E."/>
            <person name="Zhang Y."/>
            <person name="Omidvar V."/>
            <person name="Sperschneider J."/>
            <person name="Schwessinger B."/>
            <person name="Raley C."/>
            <person name="Palmer J.M."/>
            <person name="Garnica D."/>
            <person name="Upadhyaya N."/>
            <person name="Rathjen J."/>
            <person name="Taylor J.M."/>
            <person name="Park R.F."/>
            <person name="Dodds P.N."/>
            <person name="Hirsch C.D."/>
            <person name="Kianian S.F."/>
            <person name="Figueroa M."/>
        </authorList>
    </citation>
    <scope>NUCLEOTIDE SEQUENCE [LARGE SCALE GENOMIC DNA]</scope>
    <source>
        <strain evidence="2">12SD80</strain>
    </source>
</reference>
<evidence type="ECO:0000256" key="1">
    <source>
        <dbReference type="SAM" id="MobiDB-lite"/>
    </source>
</evidence>
<comment type="caution">
    <text evidence="2">The sequence shown here is derived from an EMBL/GenBank/DDBJ whole genome shotgun (WGS) entry which is preliminary data.</text>
</comment>
<dbReference type="EMBL" id="PGCI01000037">
    <property type="protein sequence ID" value="PLW46676.1"/>
    <property type="molecule type" value="Genomic_DNA"/>
</dbReference>
<accession>A0A2N5V9T2</accession>
<evidence type="ECO:0000313" key="2">
    <source>
        <dbReference type="EMBL" id="PLW46676.1"/>
    </source>
</evidence>
<evidence type="ECO:0000313" key="3">
    <source>
        <dbReference type="Proteomes" id="UP000235392"/>
    </source>
</evidence>
<feature type="region of interest" description="Disordered" evidence="1">
    <location>
        <begin position="28"/>
        <end position="115"/>
    </location>
</feature>